<gene>
    <name evidence="1" type="ORF">PXEA_LOCUS20268</name>
</gene>
<comment type="caution">
    <text evidence="1">The sequence shown here is derived from an EMBL/GenBank/DDBJ whole genome shotgun (WGS) entry which is preliminary data.</text>
</comment>
<evidence type="ECO:0000313" key="1">
    <source>
        <dbReference type="EMBL" id="VEL26828.1"/>
    </source>
</evidence>
<dbReference type="EMBL" id="CAAALY010083017">
    <property type="protein sequence ID" value="VEL26828.1"/>
    <property type="molecule type" value="Genomic_DNA"/>
</dbReference>
<keyword evidence="2" id="KW-1185">Reference proteome</keyword>
<evidence type="ECO:0000313" key="2">
    <source>
        <dbReference type="Proteomes" id="UP000784294"/>
    </source>
</evidence>
<sequence length="105" mass="11986">MADQQIDLRGFYLRLCLSLAVSSLTSYSSHIRNLGRSILSRYRMLLDIWPEIISAPKSNSALSKGGTEHLKSGIKCTMEERRLINLFPERTMVGLVFLDFSPIYF</sequence>
<proteinExistence type="predicted"/>
<name>A0A3S5ALK0_9PLAT</name>
<dbReference type="Proteomes" id="UP000784294">
    <property type="component" value="Unassembled WGS sequence"/>
</dbReference>
<protein>
    <submittedName>
        <fullName evidence="1">Uncharacterized protein</fullName>
    </submittedName>
</protein>
<accession>A0A3S5ALK0</accession>
<organism evidence="1 2">
    <name type="scientific">Protopolystoma xenopodis</name>
    <dbReference type="NCBI Taxonomy" id="117903"/>
    <lineage>
        <taxon>Eukaryota</taxon>
        <taxon>Metazoa</taxon>
        <taxon>Spiralia</taxon>
        <taxon>Lophotrochozoa</taxon>
        <taxon>Platyhelminthes</taxon>
        <taxon>Monogenea</taxon>
        <taxon>Polyopisthocotylea</taxon>
        <taxon>Polystomatidea</taxon>
        <taxon>Polystomatidae</taxon>
        <taxon>Protopolystoma</taxon>
    </lineage>
</organism>
<dbReference type="AlphaFoldDB" id="A0A3S5ALK0"/>
<reference evidence="1" key="1">
    <citation type="submission" date="2018-11" db="EMBL/GenBank/DDBJ databases">
        <authorList>
            <consortium name="Pathogen Informatics"/>
        </authorList>
    </citation>
    <scope>NUCLEOTIDE SEQUENCE</scope>
</reference>